<dbReference type="PANTHER" id="PTHR33406">
    <property type="entry name" value="MEMBRANE PROTEIN MJ1562-RELATED"/>
    <property type="match status" value="1"/>
</dbReference>
<keyword evidence="2" id="KW-1003">Cell membrane</keyword>
<dbReference type="PROSITE" id="PS50156">
    <property type="entry name" value="SSD"/>
    <property type="match status" value="1"/>
</dbReference>
<dbReference type="AlphaFoldDB" id="A0A327MQN5"/>
<accession>A0A327MQN5</accession>
<feature type="transmembrane region" description="Helical" evidence="6">
    <location>
        <begin position="343"/>
        <end position="366"/>
    </location>
</feature>
<dbReference type="RefSeq" id="WP_111287528.1">
    <property type="nucleotide sequence ID" value="NZ_QLIN01000014.1"/>
</dbReference>
<dbReference type="Proteomes" id="UP000249493">
    <property type="component" value="Unassembled WGS sequence"/>
</dbReference>
<organism evidence="8 9">
    <name type="scientific">Pseudomonas fluorescens</name>
    <dbReference type="NCBI Taxonomy" id="294"/>
    <lineage>
        <taxon>Bacteria</taxon>
        <taxon>Pseudomonadati</taxon>
        <taxon>Pseudomonadota</taxon>
        <taxon>Gammaproteobacteria</taxon>
        <taxon>Pseudomonadales</taxon>
        <taxon>Pseudomonadaceae</taxon>
        <taxon>Pseudomonas</taxon>
    </lineage>
</organism>
<gene>
    <name evidence="8" type="ORF">DOZ80_25170</name>
</gene>
<feature type="transmembrane region" description="Helical" evidence="6">
    <location>
        <begin position="372"/>
        <end position="398"/>
    </location>
</feature>
<evidence type="ECO:0000256" key="2">
    <source>
        <dbReference type="ARBA" id="ARBA00022475"/>
    </source>
</evidence>
<dbReference type="PANTHER" id="PTHR33406:SF10">
    <property type="entry name" value="SSD DOMAIN-CONTAINING PROTEIN"/>
    <property type="match status" value="1"/>
</dbReference>
<feature type="domain" description="SSD" evidence="7">
    <location>
        <begin position="279"/>
        <end position="397"/>
    </location>
</feature>
<feature type="transmembrane region" description="Helical" evidence="6">
    <location>
        <begin position="639"/>
        <end position="655"/>
    </location>
</feature>
<evidence type="ECO:0000256" key="6">
    <source>
        <dbReference type="SAM" id="Phobius"/>
    </source>
</evidence>
<comment type="subcellular location">
    <subcellularLocation>
        <location evidence="1">Cell membrane</location>
        <topology evidence="1">Multi-pass membrane protein</topology>
    </subcellularLocation>
</comment>
<comment type="caution">
    <text evidence="8">The sequence shown here is derived from an EMBL/GenBank/DDBJ whole genome shotgun (WGS) entry which is preliminary data.</text>
</comment>
<feature type="transmembrane region" description="Helical" evidence="6">
    <location>
        <begin position="298"/>
        <end position="316"/>
    </location>
</feature>
<keyword evidence="4 6" id="KW-1133">Transmembrane helix</keyword>
<feature type="transmembrane region" description="Helical" evidence="6">
    <location>
        <begin position="272"/>
        <end position="292"/>
    </location>
</feature>
<proteinExistence type="predicted"/>
<reference evidence="8 9" key="1">
    <citation type="submission" date="2018-06" db="EMBL/GenBank/DDBJ databases">
        <authorList>
            <person name="Zhirakovskaya E."/>
        </authorList>
    </citation>
    <scope>NUCLEOTIDE SEQUENCE [LARGE SCALE GENOMIC DNA]</scope>
    <source>
        <strain evidence="8 9">LY3</strain>
    </source>
</reference>
<keyword evidence="3 6" id="KW-0812">Transmembrane</keyword>
<dbReference type="Gene3D" id="1.20.1640.10">
    <property type="entry name" value="Multidrug efflux transporter AcrB transmembrane domain"/>
    <property type="match status" value="2"/>
</dbReference>
<sequence length="837" mass="92081">MGLSKISLDQSTITGIDQFDKYSGSLIERAFFNHRMIVILICSILTVVLGYNLRHLELNASFEKMIPYDHSYVKNYLSNKNELAGQGNALRIAVENPKGNIYDTRYLETLKQINDDVFLIPGVDRPFMKSLWTPSTRWMAVTEEGLDGGPVIPDEYDGTAGSLETVHRNVDRSGESGKLISLDGRSSIIYVPLLDIDTQTGKPINYQALSDQLEQIRDKYKAEGVNIHIIGFAKVAGDLISGLKQILIFFLLAIVITGIVLFFYTKCIRSTLLVLACSLVAIVWQLGLLPYLSMGLDPYSILVPFLVFAIGISHAAQKMNGIMQDIGRGTHKLIAARFTFRRLFLTGLTALLCDAVGFAVLSIIKIEIIQDLAIVASVGVAILIFTNLILLPVLLSYVGVSEKAAIRSLINEADDSPAGSRNKTWMFLDLFTTRKWASVAIFGAVGLGAFGYYSSLSLKIGDLDPGAPELRAKSTYNLDNLFITKNYAASSDVMIVMVKTENNHCALYDAQSKVDSLEWLLKKIPGVESTKSLAGLSRNSLVGMNEGNPKWYDLSHNQGMLNAIATNAPRDLFNQDCNLLSVFIYLSDHKAHTLASVTAAVEKFAAANDSENVKFLLAAGGAGFEAATNQVVEKANREMLLWVYAAVIILCLITFRSWRATLCAVLPLMLTSILCEALMVWLDMGVKVATLPVIALGVGIGVDYALYVMSVLIANRNLGMSLSQSYFKALLFTGKVVMLTGVTLSCAVFLWVFSPIKFQSDMGILLAFMFLWNMLGALILLPALAHFLLPDIRKEVKLKSSIEMPKKKTIDTDLGVTAARIIFERYKVKTQNRVSLP</sequence>
<feature type="transmembrane region" description="Helical" evidence="6">
    <location>
        <begin position="36"/>
        <end position="53"/>
    </location>
</feature>
<dbReference type="EMBL" id="QLIN01000014">
    <property type="protein sequence ID" value="RAI64762.1"/>
    <property type="molecule type" value="Genomic_DNA"/>
</dbReference>
<evidence type="ECO:0000256" key="1">
    <source>
        <dbReference type="ARBA" id="ARBA00004651"/>
    </source>
</evidence>
<protein>
    <submittedName>
        <fullName evidence="8">RND family transporter</fullName>
    </submittedName>
</protein>
<dbReference type="InterPro" id="IPR000731">
    <property type="entry name" value="SSD"/>
</dbReference>
<feature type="transmembrane region" description="Helical" evidence="6">
    <location>
        <begin position="246"/>
        <end position="265"/>
    </location>
</feature>
<evidence type="ECO:0000256" key="5">
    <source>
        <dbReference type="ARBA" id="ARBA00023136"/>
    </source>
</evidence>
<evidence type="ECO:0000256" key="4">
    <source>
        <dbReference type="ARBA" id="ARBA00022989"/>
    </source>
</evidence>
<keyword evidence="5 6" id="KW-0472">Membrane</keyword>
<evidence type="ECO:0000256" key="3">
    <source>
        <dbReference type="ARBA" id="ARBA00022692"/>
    </source>
</evidence>
<dbReference type="Pfam" id="PF03176">
    <property type="entry name" value="MMPL"/>
    <property type="match status" value="2"/>
</dbReference>
<name>A0A327MQN5_PSEFL</name>
<dbReference type="InterPro" id="IPR050545">
    <property type="entry name" value="Mycobact_MmpL"/>
</dbReference>
<feature type="transmembrane region" description="Helical" evidence="6">
    <location>
        <begin position="688"/>
        <end position="714"/>
    </location>
</feature>
<dbReference type="SUPFAM" id="SSF82866">
    <property type="entry name" value="Multidrug efflux transporter AcrB transmembrane domain"/>
    <property type="match status" value="2"/>
</dbReference>
<feature type="transmembrane region" description="Helical" evidence="6">
    <location>
        <begin position="726"/>
        <end position="752"/>
    </location>
</feature>
<feature type="transmembrane region" description="Helical" evidence="6">
    <location>
        <begin position="764"/>
        <end position="789"/>
    </location>
</feature>
<evidence type="ECO:0000259" key="7">
    <source>
        <dbReference type="PROSITE" id="PS50156"/>
    </source>
</evidence>
<feature type="transmembrane region" description="Helical" evidence="6">
    <location>
        <begin position="436"/>
        <end position="453"/>
    </location>
</feature>
<feature type="transmembrane region" description="Helical" evidence="6">
    <location>
        <begin position="662"/>
        <end position="682"/>
    </location>
</feature>
<dbReference type="InterPro" id="IPR004869">
    <property type="entry name" value="MMPL_dom"/>
</dbReference>
<evidence type="ECO:0000313" key="8">
    <source>
        <dbReference type="EMBL" id="RAI64762.1"/>
    </source>
</evidence>
<dbReference type="GO" id="GO:0005886">
    <property type="term" value="C:plasma membrane"/>
    <property type="evidence" value="ECO:0007669"/>
    <property type="project" value="UniProtKB-SubCell"/>
</dbReference>
<evidence type="ECO:0000313" key="9">
    <source>
        <dbReference type="Proteomes" id="UP000249493"/>
    </source>
</evidence>